<evidence type="ECO:0000313" key="2">
    <source>
        <dbReference type="Proteomes" id="UP000475862"/>
    </source>
</evidence>
<sequence>MYYFGIKLLNRLKDLNCVQYKKRKIRNMKWHADSNLEGINSAYSKLDFPMGKTSLDKHFTDVLSIIRGGMAPNPRIREFADNPQMILFIKRINNNQKVLILNKTYYILCRYRVIGYHKPIKPIMMYKIFTEILFIYIKKNFHIFDFKLNRFFQYSSFSSTITPNYMRFAFLSYTLLKLSFPLFFSHTRYFNVIYY</sequence>
<reference evidence="1 2" key="1">
    <citation type="submission" date="2019-08" db="EMBL/GenBank/DDBJ databases">
        <title>The genome of the soybean aphid Biotype 1, its phylome, world population structure and adaptation to the North American continent.</title>
        <authorList>
            <person name="Giordano R."/>
            <person name="Donthu R.K."/>
            <person name="Hernandez A.G."/>
            <person name="Wright C.L."/>
            <person name="Zimin A.V."/>
        </authorList>
    </citation>
    <scope>NUCLEOTIDE SEQUENCE [LARGE SCALE GENOMIC DNA]</scope>
    <source>
        <tissue evidence="1">Whole aphids</tissue>
    </source>
</reference>
<organism evidence="1 2">
    <name type="scientific">Aphis glycines</name>
    <name type="common">Soybean aphid</name>
    <dbReference type="NCBI Taxonomy" id="307491"/>
    <lineage>
        <taxon>Eukaryota</taxon>
        <taxon>Metazoa</taxon>
        <taxon>Ecdysozoa</taxon>
        <taxon>Arthropoda</taxon>
        <taxon>Hexapoda</taxon>
        <taxon>Insecta</taxon>
        <taxon>Pterygota</taxon>
        <taxon>Neoptera</taxon>
        <taxon>Paraneoptera</taxon>
        <taxon>Hemiptera</taxon>
        <taxon>Sternorrhyncha</taxon>
        <taxon>Aphidomorpha</taxon>
        <taxon>Aphidoidea</taxon>
        <taxon>Aphididae</taxon>
        <taxon>Aphidini</taxon>
        <taxon>Aphis</taxon>
        <taxon>Aphis</taxon>
    </lineage>
</organism>
<keyword evidence="2" id="KW-1185">Reference proteome</keyword>
<gene>
    <name evidence="1" type="ORF">AGLY_006614</name>
</gene>
<proteinExistence type="predicted"/>
<dbReference type="EMBL" id="VYZN01000018">
    <property type="protein sequence ID" value="KAE9537591.1"/>
    <property type="molecule type" value="Genomic_DNA"/>
</dbReference>
<accession>A0A6G0TTW2</accession>
<dbReference type="AlphaFoldDB" id="A0A6G0TTW2"/>
<protein>
    <submittedName>
        <fullName evidence="1">Uncharacterized protein</fullName>
    </submittedName>
</protein>
<evidence type="ECO:0000313" key="1">
    <source>
        <dbReference type="EMBL" id="KAE9537591.1"/>
    </source>
</evidence>
<name>A0A6G0TTW2_APHGL</name>
<comment type="caution">
    <text evidence="1">The sequence shown here is derived from an EMBL/GenBank/DDBJ whole genome shotgun (WGS) entry which is preliminary data.</text>
</comment>
<dbReference type="Proteomes" id="UP000475862">
    <property type="component" value="Unassembled WGS sequence"/>
</dbReference>